<sequence length="77" mass="8450">METIKSNLGKGGLLLAAMGIMSIILSFFNYNIRLLSWVDAWGNTMGWVIRILLIVGGGALFLFFGNALEVDVDVDEQ</sequence>
<dbReference type="STRING" id="262004.SAMN04489796_10357"/>
<dbReference type="EMBL" id="FNCZ01000003">
    <property type="protein sequence ID" value="SDH49379.1"/>
    <property type="molecule type" value="Genomic_DNA"/>
</dbReference>
<evidence type="ECO:0000313" key="3">
    <source>
        <dbReference type="Proteomes" id="UP000199492"/>
    </source>
</evidence>
<organism evidence="2 3">
    <name type="scientific">Winogradskyella thalassocola</name>
    <dbReference type="NCBI Taxonomy" id="262004"/>
    <lineage>
        <taxon>Bacteria</taxon>
        <taxon>Pseudomonadati</taxon>
        <taxon>Bacteroidota</taxon>
        <taxon>Flavobacteriia</taxon>
        <taxon>Flavobacteriales</taxon>
        <taxon>Flavobacteriaceae</taxon>
        <taxon>Winogradskyella</taxon>
    </lineage>
</organism>
<keyword evidence="1" id="KW-0472">Membrane</keyword>
<keyword evidence="1" id="KW-1133">Transmembrane helix</keyword>
<dbReference type="AlphaFoldDB" id="A0A1G8CW68"/>
<keyword evidence="1" id="KW-0812">Transmembrane</keyword>
<feature type="transmembrane region" description="Helical" evidence="1">
    <location>
        <begin position="12"/>
        <end position="32"/>
    </location>
</feature>
<dbReference type="Proteomes" id="UP000199492">
    <property type="component" value="Unassembled WGS sequence"/>
</dbReference>
<dbReference type="RefSeq" id="WP_092467371.1">
    <property type="nucleotide sequence ID" value="NZ_FNCZ01000003.1"/>
</dbReference>
<reference evidence="3" key="1">
    <citation type="submission" date="2016-10" db="EMBL/GenBank/DDBJ databases">
        <authorList>
            <person name="Varghese N."/>
            <person name="Submissions S."/>
        </authorList>
    </citation>
    <scope>NUCLEOTIDE SEQUENCE [LARGE SCALE GENOMIC DNA]</scope>
    <source>
        <strain evidence="3">DSM 15363</strain>
    </source>
</reference>
<evidence type="ECO:0000313" key="2">
    <source>
        <dbReference type="EMBL" id="SDH49379.1"/>
    </source>
</evidence>
<keyword evidence="3" id="KW-1185">Reference proteome</keyword>
<evidence type="ECO:0000256" key="1">
    <source>
        <dbReference type="SAM" id="Phobius"/>
    </source>
</evidence>
<proteinExistence type="predicted"/>
<feature type="transmembrane region" description="Helical" evidence="1">
    <location>
        <begin position="44"/>
        <end position="64"/>
    </location>
</feature>
<gene>
    <name evidence="2" type="ORF">SAMN04489796_10357</name>
</gene>
<accession>A0A1G8CW68</accession>
<name>A0A1G8CW68_9FLAO</name>
<protein>
    <submittedName>
        <fullName evidence="2">Uncharacterized protein</fullName>
    </submittedName>
</protein>